<dbReference type="eggNOG" id="KOG2571">
    <property type="taxonomic scope" value="Eukaryota"/>
</dbReference>
<comment type="caution">
    <text evidence="13">The sequence shown here is derived from an EMBL/GenBank/DDBJ whole genome shotgun (WGS) entry which is preliminary data.</text>
</comment>
<keyword evidence="14" id="KW-1185">Reference proteome</keyword>
<dbReference type="GO" id="GO:0006031">
    <property type="term" value="P:chitin biosynthetic process"/>
    <property type="evidence" value="ECO:0007669"/>
    <property type="project" value="TreeGrafter"/>
</dbReference>
<dbReference type="InterPro" id="IPR054295">
    <property type="entry name" value="CHS4-like_dom"/>
</dbReference>
<feature type="region of interest" description="Disordered" evidence="10">
    <location>
        <begin position="560"/>
        <end position="597"/>
    </location>
</feature>
<feature type="domain" description="Chitin synthase 4-like" evidence="12">
    <location>
        <begin position="406"/>
        <end position="489"/>
    </location>
</feature>
<evidence type="ECO:0000313" key="14">
    <source>
        <dbReference type="Proteomes" id="UP000009131"/>
    </source>
</evidence>
<evidence type="ECO:0000256" key="1">
    <source>
        <dbReference type="ARBA" id="ARBA00004651"/>
    </source>
</evidence>
<evidence type="ECO:0000313" key="13">
    <source>
        <dbReference type="EMBL" id="GAA97205.1"/>
    </source>
</evidence>
<keyword evidence="9" id="KW-0325">Glycoprotein</keyword>
<dbReference type="EMBL" id="BABT02000117">
    <property type="protein sequence ID" value="GAA97205.1"/>
    <property type="molecule type" value="Genomic_DNA"/>
</dbReference>
<feature type="compositionally biased region" description="Acidic residues" evidence="10">
    <location>
        <begin position="1224"/>
        <end position="1233"/>
    </location>
</feature>
<dbReference type="SUPFAM" id="SSF53448">
    <property type="entry name" value="Nucleotide-diphospho-sugar transferases"/>
    <property type="match status" value="1"/>
</dbReference>
<feature type="compositionally biased region" description="Polar residues" evidence="10">
    <location>
        <begin position="1251"/>
        <end position="1260"/>
    </location>
</feature>
<dbReference type="PANTHER" id="PTHR22914:SF41">
    <property type="entry name" value="CHITIN SYNTHASE 7"/>
    <property type="match status" value="1"/>
</dbReference>
<evidence type="ECO:0000256" key="9">
    <source>
        <dbReference type="ARBA" id="ARBA00023180"/>
    </source>
</evidence>
<keyword evidence="8 11" id="KW-0472">Membrane</keyword>
<keyword evidence="6 11" id="KW-0812">Transmembrane</keyword>
<evidence type="ECO:0000256" key="7">
    <source>
        <dbReference type="ARBA" id="ARBA00022989"/>
    </source>
</evidence>
<feature type="compositionally biased region" description="Basic and acidic residues" evidence="10">
    <location>
        <begin position="68"/>
        <end position="78"/>
    </location>
</feature>
<feature type="transmembrane region" description="Helical" evidence="11">
    <location>
        <begin position="1051"/>
        <end position="1074"/>
    </location>
</feature>
<feature type="transmembrane region" description="Helical" evidence="11">
    <location>
        <begin position="998"/>
        <end position="1016"/>
    </location>
</feature>
<dbReference type="GO" id="GO:0005886">
    <property type="term" value="C:plasma membrane"/>
    <property type="evidence" value="ECO:0007669"/>
    <property type="project" value="UniProtKB-SubCell"/>
</dbReference>
<feature type="transmembrane region" description="Helical" evidence="11">
    <location>
        <begin position="502"/>
        <end position="529"/>
    </location>
</feature>
<organism evidence="13 14">
    <name type="scientific">Mixia osmundae (strain CBS 9802 / IAM 14324 / JCM 22182 / KY 12970)</name>
    <dbReference type="NCBI Taxonomy" id="764103"/>
    <lineage>
        <taxon>Eukaryota</taxon>
        <taxon>Fungi</taxon>
        <taxon>Dikarya</taxon>
        <taxon>Basidiomycota</taxon>
        <taxon>Pucciniomycotina</taxon>
        <taxon>Mixiomycetes</taxon>
        <taxon>Mixiales</taxon>
        <taxon>Mixiaceae</taxon>
        <taxon>Mixia</taxon>
    </lineage>
</organism>
<gene>
    <name evidence="13" type="primary">Mo03881</name>
    <name evidence="13" type="ORF">E5Q_03881</name>
</gene>
<evidence type="ECO:0000256" key="5">
    <source>
        <dbReference type="ARBA" id="ARBA00022679"/>
    </source>
</evidence>
<evidence type="ECO:0000256" key="6">
    <source>
        <dbReference type="ARBA" id="ARBA00022692"/>
    </source>
</evidence>
<feature type="region of interest" description="Disordered" evidence="10">
    <location>
        <begin position="1"/>
        <end position="158"/>
    </location>
</feature>
<dbReference type="HOGENOM" id="CLU_002572_0_0_1"/>
<dbReference type="STRING" id="764103.G7E324"/>
<dbReference type="EC" id="2.4.1.16" evidence="2"/>
<feature type="region of interest" description="Disordered" evidence="10">
    <location>
        <begin position="1222"/>
        <end position="1264"/>
    </location>
</feature>
<dbReference type="RefSeq" id="XP_014571115.1">
    <property type="nucleotide sequence ID" value="XM_014715629.1"/>
</dbReference>
<dbReference type="Pfam" id="PF22997">
    <property type="entry name" value="CHS4"/>
    <property type="match status" value="1"/>
</dbReference>
<dbReference type="InterPro" id="IPR029044">
    <property type="entry name" value="Nucleotide-diphossugar_trans"/>
</dbReference>
<dbReference type="OMA" id="KYLVNCM"/>
<sequence>MSYHRPTFAPLPSYGGSSSSSRNTPSPNAGRGFMNGTEHLLPLHSSGSTPSPLASPGVPLSAQPMLGRRMDGSSDRRNGGQRHGAQRLPDPPSDEYAYIDPYSQGRPNGRPTVRYQDNDAHSGPTGFGQANRAAGLRGDLRNDGGAQARRRPTVRERREGLQQVMNNAAPGRTGTLSRGLTRGKTLIRPERHVAPTPLINPTAALSSQLAMSSSTSNPFRFIRQLFTGDDGTSPLWRAYCWIVTCWAPAWLLSLLGKTDPVARQAWREKMGLCSIAVIMGGIVGFATIGLNRVLCPAQGSSTPNTFIRLGENPDLVGINGWMFNVTSQAKATNGVNFVTLSKQMSGLDVTDYFDRSKTAFASCSGDAKYVTTSLCIGTGSNTTCPLAAPTPAYLSGLGLLNTSRQVGMAWEQVTSDDNSIVIDGNVLNLEPYLNANPTAIDGDHIDAAIRYTLSPTQSTGGKDATRLFYRTSELRSASACLVERYKAGHIDKITPGCFASQLFLYTSLCVIMGVILARFAMATVFSWFLSKNLVKPPKNLRRKVVSPAVLPEGANIEVNNPNATAPWTMTPSPQKGARAAQRRPTQPKGTRQGAGVDEKLRRKKTVAKPVDGSGMINMAAIGAELFCVCLVTCYSEGEQSIKSTLDSIAATHYSDARKLLFIVCDGMVSGAGEKTSTPDICVSMLDADPRFGDPLPMKYTAIGVGGKEQNEAMVYAGHYTKVSGHRTPTIIVVKCGTSEEARDKKPGNRGKRDSQMVLMNFFQRVTYNDRMTPLDYDLFRKTQALMGVTPDFFEVTLMVDADTKIWEDSLTQLVNCMQHDNMIMGVCGETRISNKRQSWVTAIQVFEYYISHHLAKGFESVFGGVTCLPGCFSMYRLKARKMDDSDWVPILSKAEIVREYSQSVVTTLHQKNLLLLGEDRFLTTSMIRTFPNRKMIFCPQARCHTVVPDAFSVLLSQRRRWINSTVHNLMELVRVRNLCGTFCFSMQFVVSLELVGTIVLPVAICLTYSLIINYCFNPPTQFADAIPLILLAGVLGLPAVLIAITSGKLVYILWMLIYLIALPIWNFVLPIYAFSKFDDFSWGETRRVEGEGKDKGHATTGGAASTTKVPLRRWEAWERSRLRKLERDAKRIREFEQINGPGQMIDKEAFLRADRLRVNSTTPSYTSDGEEQDQFGGQIGQYNEYLPGDQPPPVGLYIAGLDDDAFTDAGTIDANELEMALEGGWDDEDEDVYEKEPSYSSRPSTGRYDSGAQTPLSSESSHQHVMHADLGSTAHLLTSLPRTHDTEAHSTSFEAAPRGHARNRSKGSGGHAF</sequence>
<name>G7E324_MIXOS</name>
<dbReference type="InParanoid" id="G7E324"/>
<evidence type="ECO:0000256" key="2">
    <source>
        <dbReference type="ARBA" id="ARBA00012543"/>
    </source>
</evidence>
<dbReference type="OrthoDB" id="370884at2759"/>
<evidence type="ECO:0000256" key="4">
    <source>
        <dbReference type="ARBA" id="ARBA00022676"/>
    </source>
</evidence>
<keyword evidence="4" id="KW-0328">Glycosyltransferase</keyword>
<dbReference type="CDD" id="cd04190">
    <property type="entry name" value="Chitin_synth_C"/>
    <property type="match status" value="1"/>
</dbReference>
<reference evidence="13 14" key="1">
    <citation type="journal article" date="2011" name="J. Gen. Appl. Microbiol.">
        <title>Draft genome sequencing of the enigmatic basidiomycete Mixia osmundae.</title>
        <authorList>
            <person name="Nishida H."/>
            <person name="Nagatsuka Y."/>
            <person name="Sugiyama J."/>
        </authorList>
    </citation>
    <scope>NUCLEOTIDE SEQUENCE [LARGE SCALE GENOMIC DNA]</scope>
    <source>
        <strain evidence="14">CBS 9802 / IAM 14324 / JCM 22182 / KY 12970</strain>
    </source>
</reference>
<evidence type="ECO:0000256" key="3">
    <source>
        <dbReference type="ARBA" id="ARBA00022475"/>
    </source>
</evidence>
<feature type="compositionally biased region" description="Polar residues" evidence="10">
    <location>
        <begin position="560"/>
        <end position="573"/>
    </location>
</feature>
<dbReference type="PANTHER" id="PTHR22914">
    <property type="entry name" value="CHITIN SYNTHASE"/>
    <property type="match status" value="1"/>
</dbReference>
<comment type="subcellular location">
    <subcellularLocation>
        <location evidence="1">Cell membrane</location>
        <topology evidence="1">Multi-pass membrane protein</topology>
    </subcellularLocation>
</comment>
<dbReference type="GO" id="GO:0030428">
    <property type="term" value="C:cell septum"/>
    <property type="evidence" value="ECO:0007669"/>
    <property type="project" value="TreeGrafter"/>
</dbReference>
<proteinExistence type="predicted"/>
<dbReference type="InterPro" id="IPR004835">
    <property type="entry name" value="Chitin_synth"/>
</dbReference>
<accession>G7E324</accession>
<keyword evidence="3" id="KW-1003">Cell membrane</keyword>
<dbReference type="GO" id="GO:0004100">
    <property type="term" value="F:chitin synthase activity"/>
    <property type="evidence" value="ECO:0007669"/>
    <property type="project" value="UniProtKB-EC"/>
</dbReference>
<feature type="region of interest" description="Disordered" evidence="10">
    <location>
        <begin position="1282"/>
        <end position="1313"/>
    </location>
</feature>
<reference evidence="13 14" key="2">
    <citation type="journal article" date="2012" name="Open Biol.">
        <title>Characteristics of nucleosomes and linker DNA regions on the genome of the basidiomycete Mixia osmundae revealed by mono- and dinucleosome mapping.</title>
        <authorList>
            <person name="Nishida H."/>
            <person name="Kondo S."/>
            <person name="Matsumoto T."/>
            <person name="Suzuki Y."/>
            <person name="Yoshikawa H."/>
            <person name="Taylor T.D."/>
            <person name="Sugiyama J."/>
        </authorList>
    </citation>
    <scope>NUCLEOTIDE SEQUENCE [LARGE SCALE GENOMIC DNA]</scope>
    <source>
        <strain evidence="14">CBS 9802 / IAM 14324 / JCM 22182 / KY 12970</strain>
    </source>
</reference>
<evidence type="ECO:0000256" key="10">
    <source>
        <dbReference type="SAM" id="MobiDB-lite"/>
    </source>
</evidence>
<evidence type="ECO:0000256" key="8">
    <source>
        <dbReference type="ARBA" id="ARBA00023136"/>
    </source>
</evidence>
<evidence type="ECO:0000256" key="11">
    <source>
        <dbReference type="SAM" id="Phobius"/>
    </source>
</evidence>
<dbReference type="Pfam" id="PF03142">
    <property type="entry name" value="Chitin_synth_2"/>
    <property type="match status" value="1"/>
</dbReference>
<keyword evidence="5" id="KW-0808">Transferase</keyword>
<dbReference type="Proteomes" id="UP000009131">
    <property type="component" value="Unassembled WGS sequence"/>
</dbReference>
<feature type="transmembrane region" description="Helical" evidence="11">
    <location>
        <begin position="1028"/>
        <end position="1045"/>
    </location>
</feature>
<evidence type="ECO:0000259" key="12">
    <source>
        <dbReference type="Pfam" id="PF22997"/>
    </source>
</evidence>
<protein>
    <recommendedName>
        <fullName evidence="2">chitin synthase</fullName>
        <ecNumber evidence="2">2.4.1.16</ecNumber>
    </recommendedName>
</protein>
<keyword evidence="7 11" id="KW-1133">Transmembrane helix</keyword>